<sequence>MYTFKGCDIIIGIIAAVKSCFMAKWHIVCSDDF</sequence>
<dbReference type="AlphaFoldDB" id="A0A0E9SCQ1"/>
<reference evidence="1" key="2">
    <citation type="journal article" date="2015" name="Fish Shellfish Immunol.">
        <title>Early steps in the European eel (Anguilla anguilla)-Vibrio vulnificus interaction in the gills: Role of the RtxA13 toxin.</title>
        <authorList>
            <person name="Callol A."/>
            <person name="Pajuelo D."/>
            <person name="Ebbesson L."/>
            <person name="Teles M."/>
            <person name="MacKenzie S."/>
            <person name="Amaro C."/>
        </authorList>
    </citation>
    <scope>NUCLEOTIDE SEQUENCE</scope>
</reference>
<organism evidence="1">
    <name type="scientific">Anguilla anguilla</name>
    <name type="common">European freshwater eel</name>
    <name type="synonym">Muraena anguilla</name>
    <dbReference type="NCBI Taxonomy" id="7936"/>
    <lineage>
        <taxon>Eukaryota</taxon>
        <taxon>Metazoa</taxon>
        <taxon>Chordata</taxon>
        <taxon>Craniata</taxon>
        <taxon>Vertebrata</taxon>
        <taxon>Euteleostomi</taxon>
        <taxon>Actinopterygii</taxon>
        <taxon>Neopterygii</taxon>
        <taxon>Teleostei</taxon>
        <taxon>Anguilliformes</taxon>
        <taxon>Anguillidae</taxon>
        <taxon>Anguilla</taxon>
    </lineage>
</organism>
<dbReference type="EMBL" id="GBXM01080689">
    <property type="protein sequence ID" value="JAH27888.1"/>
    <property type="molecule type" value="Transcribed_RNA"/>
</dbReference>
<proteinExistence type="predicted"/>
<protein>
    <submittedName>
        <fullName evidence="1">Uncharacterized protein</fullName>
    </submittedName>
</protein>
<name>A0A0E9SCQ1_ANGAN</name>
<evidence type="ECO:0000313" key="1">
    <source>
        <dbReference type="EMBL" id="JAH38268.1"/>
    </source>
</evidence>
<accession>A0A0E9SCQ1</accession>
<dbReference type="EMBL" id="GBXM01070309">
    <property type="protein sequence ID" value="JAH38268.1"/>
    <property type="molecule type" value="Transcribed_RNA"/>
</dbReference>
<reference evidence="1" key="1">
    <citation type="submission" date="2014-11" db="EMBL/GenBank/DDBJ databases">
        <authorList>
            <person name="Amaro Gonzalez C."/>
        </authorList>
    </citation>
    <scope>NUCLEOTIDE SEQUENCE</scope>
</reference>